<evidence type="ECO:0000313" key="3">
    <source>
        <dbReference type="Proteomes" id="UP000248606"/>
    </source>
</evidence>
<evidence type="ECO:0000256" key="1">
    <source>
        <dbReference type="SAM" id="MobiDB-lite"/>
    </source>
</evidence>
<evidence type="ECO:0000313" key="2">
    <source>
        <dbReference type="EMBL" id="PZP88149.1"/>
    </source>
</evidence>
<organism evidence="2 3">
    <name type="scientific">Lawsonella clevelandensis</name>
    <dbReference type="NCBI Taxonomy" id="1528099"/>
    <lineage>
        <taxon>Bacteria</taxon>
        <taxon>Bacillati</taxon>
        <taxon>Actinomycetota</taxon>
        <taxon>Actinomycetes</taxon>
        <taxon>Mycobacteriales</taxon>
        <taxon>Lawsonellaceae</taxon>
        <taxon>Lawsonella</taxon>
    </lineage>
</organism>
<feature type="region of interest" description="Disordered" evidence="1">
    <location>
        <begin position="23"/>
        <end position="43"/>
    </location>
</feature>
<proteinExistence type="predicted"/>
<dbReference type="Proteomes" id="UP000248606">
    <property type="component" value="Unassembled WGS sequence"/>
</dbReference>
<gene>
    <name evidence="2" type="ORF">DI579_07245</name>
</gene>
<protein>
    <submittedName>
        <fullName evidence="2">Uncharacterized protein</fullName>
    </submittedName>
</protein>
<dbReference type="AlphaFoldDB" id="A0A2W5KF22"/>
<sequence length="111" mass="12613">MGDGELRRKGGRKSTGVYVRRYKPPFARRTTTHTDPEQQGRGAGGETACYLAVVAVIAVDCLFDDELTTPLSTKAKLCIHRYMNLYTLMCALWILCIEREKEIRLLEEEDT</sequence>
<accession>A0A2W5KF22</accession>
<comment type="caution">
    <text evidence="2">The sequence shown here is derived from an EMBL/GenBank/DDBJ whole genome shotgun (WGS) entry which is preliminary data.</text>
</comment>
<reference evidence="2 3" key="1">
    <citation type="submission" date="2017-08" db="EMBL/GenBank/DDBJ databases">
        <title>Infants hospitalized years apart are colonized by the same room-sourced microbial strains.</title>
        <authorList>
            <person name="Brooks B."/>
            <person name="Olm M.R."/>
            <person name="Firek B.A."/>
            <person name="Baker R."/>
            <person name="Thomas B.C."/>
            <person name="Morowitz M.J."/>
            <person name="Banfield J.F."/>
        </authorList>
    </citation>
    <scope>NUCLEOTIDE SEQUENCE [LARGE SCALE GENOMIC DNA]</scope>
    <source>
        <strain evidence="2">S2_006_000_R1_57</strain>
    </source>
</reference>
<name>A0A2W5KF22_9ACTN</name>
<dbReference type="EMBL" id="QFOZ01000024">
    <property type="protein sequence ID" value="PZP88149.1"/>
    <property type="molecule type" value="Genomic_DNA"/>
</dbReference>